<proteinExistence type="predicted"/>
<keyword evidence="3" id="KW-1185">Reference proteome</keyword>
<gene>
    <name evidence="2" type="ORF">NARC_140011</name>
</gene>
<feature type="region of interest" description="Disordered" evidence="1">
    <location>
        <begin position="87"/>
        <end position="107"/>
    </location>
</feature>
<accession>A0A557SSH6</accession>
<reference evidence="2 3" key="1">
    <citation type="journal article" date="2019" name="Front. Microbiol.">
        <title>Ammonia Oxidation by the Arctic Terrestrial Thaumarchaeote Candidatus Nitrosocosmicus arcticus Is Stimulated by Increasing Temperatures.</title>
        <authorList>
            <person name="Alves R.J.E."/>
            <person name="Kerou M."/>
            <person name="Zappe A."/>
            <person name="Bittner R."/>
            <person name="Abby S.S."/>
            <person name="Schmidt H.A."/>
            <person name="Pfeifer K."/>
            <person name="Schleper C."/>
        </authorList>
    </citation>
    <scope>NUCLEOTIDE SEQUENCE [LARGE SCALE GENOMIC DNA]</scope>
    <source>
        <strain evidence="2 3">Kfb</strain>
    </source>
</reference>
<evidence type="ECO:0000256" key="1">
    <source>
        <dbReference type="SAM" id="MobiDB-lite"/>
    </source>
</evidence>
<comment type="caution">
    <text evidence="2">The sequence shown here is derived from an EMBL/GenBank/DDBJ whole genome shotgun (WGS) entry which is preliminary data.</text>
</comment>
<sequence length="107" mass="12691">MIKPYPFLSCHGRLKFMACKKTCKKYIAINSDSTHARYAIGQKRCGTCEIFLVWDHDNNCPCCGHKLRIKPKNARLKRQYNKILKQKQQQEQLERSKDQSTFQINWI</sequence>
<protein>
    <submittedName>
        <fullName evidence="2">Uncharacterized protein</fullName>
    </submittedName>
</protein>
<dbReference type="EMBL" id="VOAH01000014">
    <property type="protein sequence ID" value="TVP39556.1"/>
    <property type="molecule type" value="Genomic_DNA"/>
</dbReference>
<evidence type="ECO:0000313" key="2">
    <source>
        <dbReference type="EMBL" id="TVP39556.1"/>
    </source>
</evidence>
<dbReference type="AlphaFoldDB" id="A0A557SSH6"/>
<evidence type="ECO:0000313" key="3">
    <source>
        <dbReference type="Proteomes" id="UP000315289"/>
    </source>
</evidence>
<name>A0A557SSH6_9ARCH</name>
<dbReference type="Proteomes" id="UP000315289">
    <property type="component" value="Unassembled WGS sequence"/>
</dbReference>
<organism evidence="2 3">
    <name type="scientific">Candidatus Nitrosocosmicus arcticus</name>
    <dbReference type="NCBI Taxonomy" id="2035267"/>
    <lineage>
        <taxon>Archaea</taxon>
        <taxon>Nitrososphaerota</taxon>
        <taxon>Nitrososphaeria</taxon>
        <taxon>Nitrososphaerales</taxon>
        <taxon>Nitrososphaeraceae</taxon>
        <taxon>Candidatus Nitrosocosmicus</taxon>
    </lineage>
</organism>